<evidence type="ECO:0000256" key="3">
    <source>
        <dbReference type="ARBA" id="ARBA00022692"/>
    </source>
</evidence>
<dbReference type="PANTHER" id="PTHR30213">
    <property type="entry name" value="INNER MEMBRANE PROTEIN YHJD"/>
    <property type="match status" value="1"/>
</dbReference>
<evidence type="ECO:0000256" key="7">
    <source>
        <dbReference type="SAM" id="Phobius"/>
    </source>
</evidence>
<evidence type="ECO:0000256" key="5">
    <source>
        <dbReference type="ARBA" id="ARBA00023136"/>
    </source>
</evidence>
<reference evidence="8 9" key="1">
    <citation type="submission" date="2019-06" db="EMBL/GenBank/DDBJ databases">
        <title>Draft genome of C. phoceense Strain 272.</title>
        <authorList>
            <person name="Pacheco L.G.C."/>
            <person name="Barberis C.M."/>
            <person name="Almuzara M.N."/>
            <person name="Traglia G.M."/>
            <person name="Santos C.S."/>
            <person name="Rocha D.J.P.G."/>
            <person name="Aguiar E.R.G.R."/>
            <person name="Vay C.A."/>
        </authorList>
    </citation>
    <scope>NUCLEOTIDE SEQUENCE [LARGE SCALE GENOMIC DNA]</scope>
    <source>
        <strain evidence="8 9">272</strain>
    </source>
</reference>
<feature type="transmembrane region" description="Helical" evidence="7">
    <location>
        <begin position="274"/>
        <end position="297"/>
    </location>
</feature>
<comment type="caution">
    <text evidence="8">The sequence shown here is derived from an EMBL/GenBank/DDBJ whole genome shotgun (WGS) entry which is preliminary data.</text>
</comment>
<comment type="subcellular location">
    <subcellularLocation>
        <location evidence="1">Cell membrane</location>
        <topology evidence="1">Multi-pass membrane protein</topology>
    </subcellularLocation>
</comment>
<feature type="transmembrane region" description="Helical" evidence="7">
    <location>
        <begin position="341"/>
        <end position="361"/>
    </location>
</feature>
<dbReference type="EMBL" id="VHIR01000003">
    <property type="protein sequence ID" value="TQE44128.1"/>
    <property type="molecule type" value="Genomic_DNA"/>
</dbReference>
<keyword evidence="3 7" id="KW-0812">Transmembrane</keyword>
<evidence type="ECO:0000313" key="9">
    <source>
        <dbReference type="Proteomes" id="UP000318080"/>
    </source>
</evidence>
<name>A0A540R8R5_9CORY</name>
<accession>A0A540R8R5</accession>
<keyword evidence="2" id="KW-1003">Cell membrane</keyword>
<gene>
    <name evidence="8" type="ORF">EJK80_03080</name>
</gene>
<protein>
    <submittedName>
        <fullName evidence="8">Inner membrane protein YhjD</fullName>
    </submittedName>
</protein>
<proteinExistence type="predicted"/>
<dbReference type="InterPro" id="IPR017039">
    <property type="entry name" value="Virul_fac_BrkB"/>
</dbReference>
<dbReference type="PANTHER" id="PTHR30213:SF1">
    <property type="entry name" value="INNER MEMBRANE PROTEIN YHJD"/>
    <property type="match status" value="1"/>
</dbReference>
<keyword evidence="4 7" id="KW-1133">Transmembrane helix</keyword>
<keyword evidence="5 7" id="KW-0472">Membrane</keyword>
<dbReference type="RefSeq" id="WP_066510863.1">
    <property type="nucleotide sequence ID" value="NZ_JADPQA010000010.1"/>
</dbReference>
<evidence type="ECO:0000256" key="6">
    <source>
        <dbReference type="SAM" id="MobiDB-lite"/>
    </source>
</evidence>
<sequence length="364" mass="38485">MTAASSPSTKNDEARTDVYGIERAYDDEPGAVDKVRERSPFVDHIMRTLDRYGSEGGNQFAAATTYYSVLAIFPLLMLLTAGAATVLASRPDLFQQLQDRITESVSGDLGSTLNEVLETAVDQRGAMFGIGGLTTLWSGLGWMNNLRVGISAMWKIDANEGGTFIQKKLSDLLGLIGLLVALVIAFGVTAAGSSGLTQKVFDWVGIESFPGMNIVIFLVGLVVGLIANFLVFGWLIVILPRTKVPKKSGLMGALIGAVAFEVLKQLSTVIMSSAAGNPAGAVFGPVIVLMVVMYLVWRVVLYVSAWTATTEESLVNAEDVDVPAPAIIRVRNEMKSGPSTGTTLGIGAALGAVGAGLVALLRRK</sequence>
<keyword evidence="9" id="KW-1185">Reference proteome</keyword>
<feature type="transmembrane region" description="Helical" evidence="7">
    <location>
        <begin position="172"/>
        <end position="194"/>
    </location>
</feature>
<organism evidence="8 9">
    <name type="scientific">Corynebacterium phoceense</name>
    <dbReference type="NCBI Taxonomy" id="1686286"/>
    <lineage>
        <taxon>Bacteria</taxon>
        <taxon>Bacillati</taxon>
        <taxon>Actinomycetota</taxon>
        <taxon>Actinomycetes</taxon>
        <taxon>Mycobacteriales</taxon>
        <taxon>Corynebacteriaceae</taxon>
        <taxon>Corynebacterium</taxon>
    </lineage>
</organism>
<dbReference type="AlphaFoldDB" id="A0A540R8R5"/>
<evidence type="ECO:0000256" key="2">
    <source>
        <dbReference type="ARBA" id="ARBA00022475"/>
    </source>
</evidence>
<feature type="transmembrane region" description="Helical" evidence="7">
    <location>
        <begin position="214"/>
        <end position="239"/>
    </location>
</feature>
<evidence type="ECO:0000256" key="1">
    <source>
        <dbReference type="ARBA" id="ARBA00004651"/>
    </source>
</evidence>
<evidence type="ECO:0000256" key="4">
    <source>
        <dbReference type="ARBA" id="ARBA00022989"/>
    </source>
</evidence>
<evidence type="ECO:0000313" key="8">
    <source>
        <dbReference type="EMBL" id="TQE44128.1"/>
    </source>
</evidence>
<dbReference type="Pfam" id="PF03631">
    <property type="entry name" value="Virul_fac_BrkB"/>
    <property type="match status" value="1"/>
</dbReference>
<dbReference type="GO" id="GO:0005886">
    <property type="term" value="C:plasma membrane"/>
    <property type="evidence" value="ECO:0007669"/>
    <property type="project" value="UniProtKB-SubCell"/>
</dbReference>
<dbReference type="STRING" id="1686286.GCA_900092335_01265"/>
<dbReference type="Proteomes" id="UP000318080">
    <property type="component" value="Unassembled WGS sequence"/>
</dbReference>
<feature type="transmembrane region" description="Helical" evidence="7">
    <location>
        <begin position="66"/>
        <end position="88"/>
    </location>
</feature>
<feature type="region of interest" description="Disordered" evidence="6">
    <location>
        <begin position="1"/>
        <end position="22"/>
    </location>
</feature>